<keyword evidence="3" id="KW-1185">Reference proteome</keyword>
<evidence type="ECO:0000259" key="1">
    <source>
        <dbReference type="Pfam" id="PF01593"/>
    </source>
</evidence>
<comment type="caution">
    <text evidence="2">The sequence shown here is derived from an EMBL/GenBank/DDBJ whole genome shotgun (WGS) entry which is preliminary data.</text>
</comment>
<dbReference type="GO" id="GO:0016491">
    <property type="term" value="F:oxidoreductase activity"/>
    <property type="evidence" value="ECO:0007669"/>
    <property type="project" value="InterPro"/>
</dbReference>
<protein>
    <submittedName>
        <fullName evidence="2">FAD-dependent oxidoreductase</fullName>
    </submittedName>
</protein>
<dbReference type="InterPro" id="IPR036188">
    <property type="entry name" value="FAD/NAD-bd_sf"/>
</dbReference>
<organism evidence="2 3">
    <name type="scientific">Kangsaoukella pontilimi</name>
    <dbReference type="NCBI Taxonomy" id="2691042"/>
    <lineage>
        <taxon>Bacteria</taxon>
        <taxon>Pseudomonadati</taxon>
        <taxon>Pseudomonadota</taxon>
        <taxon>Alphaproteobacteria</taxon>
        <taxon>Rhodobacterales</taxon>
        <taxon>Paracoccaceae</taxon>
        <taxon>Kangsaoukella</taxon>
    </lineage>
</organism>
<dbReference type="SUPFAM" id="SSF51905">
    <property type="entry name" value="FAD/NAD(P)-binding domain"/>
    <property type="match status" value="1"/>
</dbReference>
<dbReference type="PANTHER" id="PTHR42923:SF17">
    <property type="entry name" value="AMINE OXIDASE DOMAIN-CONTAINING PROTEIN"/>
    <property type="match status" value="1"/>
</dbReference>
<accession>A0A7C9II45</accession>
<dbReference type="Gene3D" id="3.30.70.1990">
    <property type="match status" value="1"/>
</dbReference>
<evidence type="ECO:0000313" key="2">
    <source>
        <dbReference type="EMBL" id="MXQ08142.1"/>
    </source>
</evidence>
<reference evidence="2 3" key="2">
    <citation type="submission" date="2020-03" db="EMBL/GenBank/DDBJ databases">
        <title>Kangsaoukella pontilimi gen. nov., sp. nov., a new member of the family Rhodobacteraceae isolated from a tidal mudflat.</title>
        <authorList>
            <person name="Kim I.S."/>
        </authorList>
    </citation>
    <scope>NUCLEOTIDE SEQUENCE [LARGE SCALE GENOMIC DNA]</scope>
    <source>
        <strain evidence="2 3">GH1-50</strain>
    </source>
</reference>
<dbReference type="AlphaFoldDB" id="A0A7C9II45"/>
<sequence length="431" mass="47847">MPFETRDASTRRVAVIGGGISGMGAAYHLSEDHHVVLFEAEPRLGGHARTIIAGKRGDQPVDTGFIVFNYRNYPHLSRLFHDLDVPVAESDMSFGVSIGGGAMEYGLAGLDTIFAQRRNLFSPSFVGMIRDILKFNKLAEAATRPGYSVGDLCDELGLGQWFLNYYLRPFSGAIWSTPTGRITDFPAETMTRFFKNHGLLGWYTQPQWYTVKGGSIEYVRRLEAAMDARGVDIRLGAPTAGVRRTEFGVQVRVTGGEWEAFDEVVFATHSDDTLRLLSDATGVERTALSSVRYQPNTAVLHSDESAMPKRRKVWSSWSYVDTGKAPDQPIDLTYWMNSLQPIPKDDPLFVTLNRNAPIRDELIHDETTFRHPVYDAAAIAAQDTIRAINGQNSTWFAGAWMRNGFHEDGLATAVDVVHGLRNRTALPIAAE</sequence>
<proteinExistence type="predicted"/>
<dbReference type="EMBL" id="WUPT01000002">
    <property type="protein sequence ID" value="MXQ08142.1"/>
    <property type="molecule type" value="Genomic_DNA"/>
</dbReference>
<evidence type="ECO:0000313" key="3">
    <source>
        <dbReference type="Proteomes" id="UP000480350"/>
    </source>
</evidence>
<dbReference type="Gene3D" id="1.10.405.20">
    <property type="match status" value="1"/>
</dbReference>
<reference evidence="2 3" key="1">
    <citation type="submission" date="2019-12" db="EMBL/GenBank/DDBJ databases">
        <authorList>
            <person name="Lee S.D."/>
        </authorList>
    </citation>
    <scope>NUCLEOTIDE SEQUENCE [LARGE SCALE GENOMIC DNA]</scope>
    <source>
        <strain evidence="2 3">GH1-50</strain>
    </source>
</reference>
<name>A0A7C9II45_9RHOB</name>
<dbReference type="Proteomes" id="UP000480350">
    <property type="component" value="Unassembled WGS sequence"/>
</dbReference>
<dbReference type="PANTHER" id="PTHR42923">
    <property type="entry name" value="PROTOPORPHYRINOGEN OXIDASE"/>
    <property type="match status" value="1"/>
</dbReference>
<gene>
    <name evidence="2" type="ORF">GQ651_09840</name>
</gene>
<dbReference type="InterPro" id="IPR050464">
    <property type="entry name" value="Zeta_carotene_desat/Oxidored"/>
</dbReference>
<feature type="domain" description="Amine oxidase" evidence="1">
    <location>
        <begin position="20"/>
        <end position="299"/>
    </location>
</feature>
<dbReference type="Pfam" id="PF01593">
    <property type="entry name" value="Amino_oxidase"/>
    <property type="match status" value="1"/>
</dbReference>
<dbReference type="RefSeq" id="WP_160764085.1">
    <property type="nucleotide sequence ID" value="NZ_WUPT01000002.1"/>
</dbReference>
<dbReference type="Gene3D" id="3.50.50.60">
    <property type="entry name" value="FAD/NAD(P)-binding domain"/>
    <property type="match status" value="1"/>
</dbReference>
<dbReference type="InterPro" id="IPR002937">
    <property type="entry name" value="Amino_oxidase"/>
</dbReference>